<name>A0ABS6F2U7_9CLOT</name>
<dbReference type="InterPro" id="IPR018060">
    <property type="entry name" value="HTH_AraC"/>
</dbReference>
<dbReference type="PROSITE" id="PS01124">
    <property type="entry name" value="HTH_ARAC_FAMILY_2"/>
    <property type="match status" value="1"/>
</dbReference>
<accession>A0ABS6F2U7</accession>
<reference evidence="2 3" key="1">
    <citation type="submission" date="2021-06" db="EMBL/GenBank/DDBJ databases">
        <authorList>
            <person name="Sun Q."/>
            <person name="Li D."/>
        </authorList>
    </citation>
    <scope>NUCLEOTIDE SEQUENCE [LARGE SCALE GENOMIC DNA]</scope>
    <source>
        <strain evidence="2 3">MSJ-4</strain>
    </source>
</reference>
<comment type="caution">
    <text evidence="2">The sequence shown here is derived from an EMBL/GenBank/DDBJ whole genome shotgun (WGS) entry which is preliminary data.</text>
</comment>
<evidence type="ECO:0000313" key="2">
    <source>
        <dbReference type="EMBL" id="MBU5592631.1"/>
    </source>
</evidence>
<dbReference type="EMBL" id="JAHLQL010000004">
    <property type="protein sequence ID" value="MBU5592631.1"/>
    <property type="molecule type" value="Genomic_DNA"/>
</dbReference>
<dbReference type="Proteomes" id="UP000736583">
    <property type="component" value="Unassembled WGS sequence"/>
</dbReference>
<keyword evidence="3" id="KW-1185">Reference proteome</keyword>
<feature type="domain" description="HTH araC/xylS-type" evidence="1">
    <location>
        <begin position="201"/>
        <end position="299"/>
    </location>
</feature>
<dbReference type="RefSeq" id="WP_216457386.1">
    <property type="nucleotide sequence ID" value="NZ_JAHLQL010000004.1"/>
</dbReference>
<dbReference type="SMART" id="SM00342">
    <property type="entry name" value="HTH_ARAC"/>
    <property type="match status" value="1"/>
</dbReference>
<dbReference type="PANTHER" id="PTHR47893:SF1">
    <property type="entry name" value="REGULATORY PROTEIN PCHR"/>
    <property type="match status" value="1"/>
</dbReference>
<protein>
    <submittedName>
        <fullName evidence="2">AraC family transcriptional regulator</fullName>
    </submittedName>
</protein>
<evidence type="ECO:0000259" key="1">
    <source>
        <dbReference type="PROSITE" id="PS01124"/>
    </source>
</evidence>
<organism evidence="2 3">
    <name type="scientific">Clostridium simiarum</name>
    <dbReference type="NCBI Taxonomy" id="2841506"/>
    <lineage>
        <taxon>Bacteria</taxon>
        <taxon>Bacillati</taxon>
        <taxon>Bacillota</taxon>
        <taxon>Clostridia</taxon>
        <taxon>Eubacteriales</taxon>
        <taxon>Clostridiaceae</taxon>
        <taxon>Clostridium</taxon>
    </lineage>
</organism>
<dbReference type="Pfam" id="PF12833">
    <property type="entry name" value="HTH_18"/>
    <property type="match status" value="1"/>
</dbReference>
<gene>
    <name evidence="2" type="ORF">KQI89_12780</name>
</gene>
<dbReference type="InterPro" id="IPR053142">
    <property type="entry name" value="PchR_regulatory_protein"/>
</dbReference>
<sequence>MSYLPLKFEDSNIFSKKSIAIRPDVYIMVSDGILQNKIQRKSETTAPIFELSYSRNNAMYGEVDRTLIELRPGYASLGFSEQAICHSEYNRGDDIKLYSIWVSPCAFDGFCKAVYGKSNVGFRSFQKGAYYSCDFKNDAQEESLINKLDSCFEKGSDKLNRLLLESYILELLSMNIERLLCKDSFDNRFSEISKSDIERLTYTREVLLNRLETPPTLLELSRIIQMNDYKLKRLFKLYFGKTVYEFIREQRLEKAFSLLQGGNYNVSQTAFAVGYTNISHFSSAFQKRFGITPRALMKTGRFIT</sequence>
<proteinExistence type="predicted"/>
<dbReference type="PANTHER" id="PTHR47893">
    <property type="entry name" value="REGULATORY PROTEIN PCHR"/>
    <property type="match status" value="1"/>
</dbReference>
<evidence type="ECO:0000313" key="3">
    <source>
        <dbReference type="Proteomes" id="UP000736583"/>
    </source>
</evidence>